<dbReference type="RefSeq" id="YP_010802733.1">
    <property type="nucleotide sequence ID" value="NC_077039.1"/>
</dbReference>
<reference evidence="3" key="5">
    <citation type="journal article" date="2016" name="MSphere">
        <title>Complete Genome Sequence of Elephant Endotheliotropic Herpesvirus 4, the First Example of a GC-Rich Branch Proboscivirus.</title>
        <authorList>
            <person name="Ling P.D."/>
            <person name="Long S.Y."/>
            <person name="Fuery A."/>
            <person name="Peng R.S."/>
            <person name="Heaggans S.Y."/>
            <person name="Qin X."/>
            <person name="Worley K.C."/>
            <person name="Dugan S."/>
            <person name="Hayward G.S."/>
        </authorList>
    </citation>
    <scope>NUCLEOTIDE SEQUENCE</scope>
    <source>
        <strain evidence="3">Nyah NAP97</strain>
    </source>
</reference>
<reference evidence="3" key="2">
    <citation type="journal article" date="2013" name="Genome Announc.">
        <title>Complete Genome Sequence of Elephant Endotheliotropic Herpesvirus 1A.</title>
        <authorList>
            <person name="Ling P.D."/>
            <person name="Reid J.G."/>
            <person name="Qin X."/>
            <person name="Muzny D.M."/>
            <person name="Gibbs R."/>
            <person name="Petrosino J."/>
            <person name="Peng R."/>
            <person name="Zong J.C."/>
            <person name="Heaggans S.Y."/>
            <person name="Hayward G.S."/>
        </authorList>
    </citation>
    <scope>NUCLEOTIDE SEQUENCE</scope>
    <source>
        <strain evidence="3">Nyah NAP97</strain>
    </source>
</reference>
<keyword evidence="2" id="KW-0812">Transmembrane</keyword>
<evidence type="ECO:0000256" key="2">
    <source>
        <dbReference type="SAM" id="Phobius"/>
    </source>
</evidence>
<reference evidence="3" key="6">
    <citation type="journal article" date="2016" name="MSphere">
        <title>Comparison of the Gene Coding Contents and Other Unusual Features of the GC-Rich and AT-Rich Branch Probosciviruses.</title>
        <authorList>
            <person name="Ling P.D."/>
            <person name="Long S.Y."/>
            <person name="Zong J.C."/>
            <person name="Heaggans S.Y."/>
            <person name="Qin X."/>
            <person name="Hayward G.S."/>
        </authorList>
    </citation>
    <scope>NUCLEOTIDE SEQUENCE</scope>
    <source>
        <strain evidence="3">Nyah NAP97</strain>
    </source>
</reference>
<proteinExistence type="predicted"/>
<accession>A0A866VSX9</accession>
<gene>
    <name evidence="3" type="primary">E26A</name>
</gene>
<name>A0A866VSX9_9BETA</name>
<evidence type="ECO:0000313" key="4">
    <source>
        <dbReference type="Proteomes" id="UP001162024"/>
    </source>
</evidence>
<reference evidence="3" key="1">
    <citation type="journal article" date="2009" name="Vet. Pathol.">
        <title>Clinico-pathologic features of fatal disease attributed to new variants of endotheliotropic herpesviruses in two Asian elephants (Elephas maximus).</title>
        <authorList>
            <person name="Garner M.M."/>
            <person name="Helmick K."/>
            <person name="Ochsenreiter J."/>
            <person name="Richman L.K."/>
            <person name="Latimer E."/>
            <person name="Wise A.G."/>
            <person name="Maes R.K."/>
            <person name="Kiupel M."/>
            <person name="Nordhausen R.W."/>
            <person name="Zong J.C."/>
            <person name="Hayward G.S."/>
        </authorList>
    </citation>
    <scope>NUCLEOTIDE SEQUENCE</scope>
    <source>
        <strain evidence="3">Nyah NAP97</strain>
    </source>
</reference>
<evidence type="ECO:0000313" key="3">
    <source>
        <dbReference type="EMBL" id="QOE74400.1"/>
    </source>
</evidence>
<keyword evidence="2" id="KW-1133">Transmembrane helix</keyword>
<feature type="region of interest" description="Disordered" evidence="1">
    <location>
        <begin position="1"/>
        <end position="20"/>
    </location>
</feature>
<sequence>MSTRLFGSSGGTRRATRRPSPERCWSYCGRTGCNGAGGGPVAPVDNVAVLYLSAQDTVKFVRVVTYIGGGKSERRRGGFGGRVSVEVLHTLLVGLAYMVCGNYFFKNGHPVFNYRYERQARDSPSI</sequence>
<dbReference type="KEGG" id="vg:80541517"/>
<dbReference type="GeneID" id="80541517"/>
<protein>
    <submittedName>
        <fullName evidence="3">Protein E26A</fullName>
    </submittedName>
</protein>
<reference evidence="3" key="3">
    <citation type="journal article" date="2014" name="J. Virol.">
        <title>Comparative genome analysis of four elephant endotheliotropic herpesviruses, EEHV3, EEHV4, EEHV5, and EEHV6, from cases of hemorrhagic disease or viremia.</title>
        <authorList>
            <person name="Zong JC"/>
            <person name="Latimer EM"/>
            <person name="Long SY"/>
            <person name="Richman LK"/>
            <person name="Heaggans SY"/>
            <person name="Hayward GS."/>
        </authorList>
    </citation>
    <scope>NUCLEOTIDE SEQUENCE</scope>
    <source>
        <strain evidence="3">Nyah NAP97</strain>
    </source>
</reference>
<reference evidence="3" key="7">
    <citation type="submission" date="2019-08" db="EMBL/GenBank/DDBJ databases">
        <title>Complete Genome Assembly and Annotation of EEHV3A the First Example of a GC-Branch African Elephant Endotheliotrophic Herpesvirus Associated with Lethal Hemorrhagic Disease.</title>
        <authorList>
            <person name="Tan J."/>
            <person name="Ling P.D."/>
            <person name="Worley K."/>
            <person name="Proudfoot J."/>
            <person name="Bowman M."/>
            <person name="Qin X."/>
            <person name="Latimer E.M."/>
            <person name="Holder K."/>
            <person name="Fayette M."/>
            <person name="Nodolf S."/>
            <person name="Heaggans S.Y."/>
            <person name="Zong J.-C."/>
            <person name="Pearson V.R."/>
            <person name="Hayward G.S."/>
        </authorList>
    </citation>
    <scope>NUCLEOTIDE SEQUENCE</scope>
    <source>
        <strain evidence="3">Nyah NAP97</strain>
    </source>
</reference>
<dbReference type="EMBL" id="MN373268">
    <property type="protein sequence ID" value="QOE74400.1"/>
    <property type="molecule type" value="Genomic_DNA"/>
</dbReference>
<reference evidence="3" key="4">
    <citation type="journal article" date="2016" name="ILAR J">
        <title>Review of Elephant Endotheliotropic Herpesviruses and Acute Hemorrhagic Disease.</title>
        <authorList>
            <person name="Long S.Y."/>
            <person name="Latimer E.M."/>
            <person name="Hayward G.S."/>
        </authorList>
    </citation>
    <scope>NUCLEOTIDE SEQUENCE</scope>
    <source>
        <strain evidence="3">Nyah NAP97</strain>
    </source>
</reference>
<dbReference type="Proteomes" id="UP001162024">
    <property type="component" value="Segment"/>
</dbReference>
<organism evidence="3 4">
    <name type="scientific">Elephant endotheliotropic herpesvirus 3A</name>
    <dbReference type="NCBI Taxonomy" id="1329409"/>
    <lineage>
        <taxon>Viruses</taxon>
        <taxon>Duplodnaviria</taxon>
        <taxon>Heunggongvirae</taxon>
        <taxon>Peploviricota</taxon>
        <taxon>Herviviricetes</taxon>
        <taxon>Herpesvirales</taxon>
        <taxon>Orthoherpesviridae</taxon>
        <taxon>Betaherpesvirinae</taxon>
        <taxon>Proboscivirus</taxon>
        <taxon>Elephant endotheliotropic herpesvirus 3</taxon>
    </lineage>
</organism>
<keyword evidence="4" id="KW-1185">Reference proteome</keyword>
<keyword evidence="2" id="KW-0472">Membrane</keyword>
<feature type="transmembrane region" description="Helical" evidence="2">
    <location>
        <begin position="83"/>
        <end position="105"/>
    </location>
</feature>
<evidence type="ECO:0000256" key="1">
    <source>
        <dbReference type="SAM" id="MobiDB-lite"/>
    </source>
</evidence>